<evidence type="ECO:0000313" key="1">
    <source>
        <dbReference type="EMBL" id="ELQ74804.1"/>
    </source>
</evidence>
<protein>
    <submittedName>
        <fullName evidence="1">Uncharacterized protein</fullName>
    </submittedName>
</protein>
<dbReference type="AlphaFoldDB" id="L7JTR1"/>
<proteinExistence type="predicted"/>
<dbReference type="InParanoid" id="L7JTR1"/>
<reference evidence="1 2" key="1">
    <citation type="journal article" date="2012" name="PLoS Pathog.">
        <title>The genome of the obligate intracellular parasite Trachipleistophora hominis: new insights into microsporidian genome dynamics and reductive evolution.</title>
        <authorList>
            <person name="Heinz E."/>
            <person name="Williams T.A."/>
            <person name="Nakjang S."/>
            <person name="Noel C.J."/>
            <person name="Swan D.C."/>
            <person name="Goldberg A.V."/>
            <person name="Harris S.R."/>
            <person name="Weinmaier T."/>
            <person name="Markert S."/>
            <person name="Becher D."/>
            <person name="Bernhardt J."/>
            <person name="Dagan T."/>
            <person name="Hacker C."/>
            <person name="Lucocq J.M."/>
            <person name="Schweder T."/>
            <person name="Rattei T."/>
            <person name="Hall N."/>
            <person name="Hirt R.P."/>
            <person name="Embley T.M."/>
        </authorList>
    </citation>
    <scope>NUCLEOTIDE SEQUENCE [LARGE SCALE GENOMIC DNA]</scope>
</reference>
<dbReference type="HOGENOM" id="CLU_3108110_0_0_1"/>
<evidence type="ECO:0000313" key="2">
    <source>
        <dbReference type="Proteomes" id="UP000011185"/>
    </source>
</evidence>
<dbReference type="EMBL" id="JH994023">
    <property type="protein sequence ID" value="ELQ74804.1"/>
    <property type="molecule type" value="Genomic_DNA"/>
</dbReference>
<organism evidence="1 2">
    <name type="scientific">Trachipleistophora hominis</name>
    <name type="common">Microsporidian parasite</name>
    <dbReference type="NCBI Taxonomy" id="72359"/>
    <lineage>
        <taxon>Eukaryota</taxon>
        <taxon>Fungi</taxon>
        <taxon>Fungi incertae sedis</taxon>
        <taxon>Microsporidia</taxon>
        <taxon>Pleistophoridae</taxon>
        <taxon>Trachipleistophora</taxon>
    </lineage>
</organism>
<gene>
    <name evidence="1" type="ORF">THOM_2281</name>
</gene>
<dbReference type="VEuPathDB" id="MicrosporidiaDB:THOM_2281"/>
<sequence>MKIIVLHDASLRRLNMEILVAFNVMIVTLQTCNDSYQKNVFLTQILFNIIS</sequence>
<dbReference type="Proteomes" id="UP000011185">
    <property type="component" value="Unassembled WGS sequence"/>
</dbReference>
<keyword evidence="2" id="KW-1185">Reference proteome</keyword>
<name>L7JTR1_TRAHO</name>
<accession>L7JTR1</accession>